<evidence type="ECO:0000313" key="3">
    <source>
        <dbReference type="Proteomes" id="UP000707356"/>
    </source>
</evidence>
<dbReference type="AlphaFoldDB" id="A0A951PD07"/>
<feature type="transmembrane region" description="Helical" evidence="1">
    <location>
        <begin position="20"/>
        <end position="41"/>
    </location>
</feature>
<dbReference type="EMBL" id="JAHHHV010000073">
    <property type="protein sequence ID" value="MBW4467108.1"/>
    <property type="molecule type" value="Genomic_DNA"/>
</dbReference>
<feature type="transmembrane region" description="Helical" evidence="1">
    <location>
        <begin position="210"/>
        <end position="231"/>
    </location>
</feature>
<evidence type="ECO:0000313" key="2">
    <source>
        <dbReference type="EMBL" id="MBW4467108.1"/>
    </source>
</evidence>
<dbReference type="Proteomes" id="UP000707356">
    <property type="component" value="Unassembled WGS sequence"/>
</dbReference>
<feature type="transmembrane region" description="Helical" evidence="1">
    <location>
        <begin position="84"/>
        <end position="112"/>
    </location>
</feature>
<dbReference type="GO" id="GO:0008237">
    <property type="term" value="F:metallopeptidase activity"/>
    <property type="evidence" value="ECO:0007669"/>
    <property type="project" value="UniProtKB-KW"/>
</dbReference>
<dbReference type="InterPro" id="IPR026898">
    <property type="entry name" value="PrsW"/>
</dbReference>
<feature type="transmembrane region" description="Helical" evidence="1">
    <location>
        <begin position="170"/>
        <end position="190"/>
    </location>
</feature>
<keyword evidence="1" id="KW-0812">Transmembrane</keyword>
<keyword evidence="1" id="KW-1133">Transmembrane helix</keyword>
<accession>A0A951PD07</accession>
<keyword evidence="2" id="KW-0378">Hydrolase</keyword>
<sequence length="404" mass="44926">MLLNNRAKILYGSPLKNPRIAKLLILGLAVLLVISLFQFLPLFAKLDAAATRVFFLALLWAALLSLVPLAILRFLDRREPESLWLYLIAILWGSLIATGIALPLNLAIFSLVDAYLKVHPDLQASLGSNAMMTIAAPIAGPLDEELTKGLGVLLLFWLLKSEFDNVRDGFIYGALVGIGFNLFESALYVAQGYMKLGFAPWGIELGLRHSLLGFVGHPLFTGLFGMFLGLARQTTRPWLHYAAPFIGWFLGYLAHFLFNVQGLISALTRGSAAIAPPTEDVNFLLAWLVFGFYKDYPLLPIIAVAVIMLWQSGIWERRVIQTELADELGKTVTAEDYEAIQADRLFKTRRIPGYSRRASAAIVKAQDELAFRKWRVKQLGQPAETDPLVGAWRDELIRLRGSDG</sequence>
<feature type="transmembrane region" description="Helical" evidence="1">
    <location>
        <begin position="53"/>
        <end position="72"/>
    </location>
</feature>
<keyword evidence="1" id="KW-0472">Membrane</keyword>
<reference evidence="2" key="2">
    <citation type="journal article" date="2022" name="Microbiol. Resour. Announc.">
        <title>Metagenome Sequencing to Explore Phylogenomics of Terrestrial Cyanobacteria.</title>
        <authorList>
            <person name="Ward R.D."/>
            <person name="Stajich J.E."/>
            <person name="Johansen J.R."/>
            <person name="Huntemann M."/>
            <person name="Clum A."/>
            <person name="Foster B."/>
            <person name="Foster B."/>
            <person name="Roux S."/>
            <person name="Palaniappan K."/>
            <person name="Varghese N."/>
            <person name="Mukherjee S."/>
            <person name="Reddy T.B.K."/>
            <person name="Daum C."/>
            <person name="Copeland A."/>
            <person name="Chen I.A."/>
            <person name="Ivanova N.N."/>
            <person name="Kyrpides N.C."/>
            <person name="Shapiro N."/>
            <person name="Eloe-Fadrosh E.A."/>
            <person name="Pietrasiak N."/>
        </authorList>
    </citation>
    <scope>NUCLEOTIDE SEQUENCE</scope>
    <source>
        <strain evidence="2">GSE-TBD4-15B</strain>
    </source>
</reference>
<feature type="transmembrane region" description="Helical" evidence="1">
    <location>
        <begin position="238"/>
        <end position="264"/>
    </location>
</feature>
<comment type="caution">
    <text evidence="2">The sequence shown here is derived from an EMBL/GenBank/DDBJ whole genome shotgun (WGS) entry which is preliminary data.</text>
</comment>
<dbReference type="PANTHER" id="PTHR36844">
    <property type="entry name" value="PROTEASE PRSW"/>
    <property type="match status" value="1"/>
</dbReference>
<keyword evidence="2" id="KW-0482">Metalloprotease</keyword>
<reference evidence="2" key="1">
    <citation type="submission" date="2021-05" db="EMBL/GenBank/DDBJ databases">
        <authorList>
            <person name="Pietrasiak N."/>
            <person name="Ward R."/>
            <person name="Stajich J.E."/>
            <person name="Kurbessoian T."/>
        </authorList>
    </citation>
    <scope>NUCLEOTIDE SEQUENCE</scope>
    <source>
        <strain evidence="2">GSE-TBD4-15B</strain>
    </source>
</reference>
<proteinExistence type="predicted"/>
<gene>
    <name evidence="2" type="ORF">KME07_16910</name>
</gene>
<dbReference type="Pfam" id="PF13367">
    <property type="entry name" value="PrsW-protease"/>
    <property type="match status" value="1"/>
</dbReference>
<feature type="transmembrane region" description="Helical" evidence="1">
    <location>
        <begin position="284"/>
        <end position="310"/>
    </location>
</feature>
<keyword evidence="2" id="KW-0645">Protease</keyword>
<feature type="transmembrane region" description="Helical" evidence="1">
    <location>
        <begin position="132"/>
        <end position="158"/>
    </location>
</feature>
<evidence type="ECO:0000256" key="1">
    <source>
        <dbReference type="SAM" id="Phobius"/>
    </source>
</evidence>
<name>A0A951PD07_9CYAN</name>
<dbReference type="PANTHER" id="PTHR36844:SF1">
    <property type="entry name" value="PROTEASE PRSW"/>
    <property type="match status" value="1"/>
</dbReference>
<organism evidence="2 3">
    <name type="scientific">Pegethrix bostrychoides GSE-TBD4-15B</name>
    <dbReference type="NCBI Taxonomy" id="2839662"/>
    <lineage>
        <taxon>Bacteria</taxon>
        <taxon>Bacillati</taxon>
        <taxon>Cyanobacteriota</taxon>
        <taxon>Cyanophyceae</taxon>
        <taxon>Oculatellales</taxon>
        <taxon>Oculatellaceae</taxon>
        <taxon>Pegethrix</taxon>
    </lineage>
</organism>
<protein>
    <submittedName>
        <fullName evidence="2">PrsW family intramembrane metalloprotease</fullName>
    </submittedName>
</protein>